<keyword evidence="3" id="KW-0964">Secreted</keyword>
<feature type="domain" description="Haemolysin-type calcium binding-related" evidence="9">
    <location>
        <begin position="482"/>
        <end position="512"/>
    </location>
</feature>
<dbReference type="EMBL" id="PGFZ01000001">
    <property type="protein sequence ID" value="POZ53882.1"/>
    <property type="molecule type" value="Genomic_DNA"/>
</dbReference>
<feature type="domain" description="Haemolysin-type calcium binding-related" evidence="9">
    <location>
        <begin position="138"/>
        <end position="171"/>
    </location>
</feature>
<evidence type="ECO:0000256" key="5">
    <source>
        <dbReference type="ARBA" id="ARBA00022737"/>
    </source>
</evidence>
<keyword evidence="4" id="KW-0800">Toxin</keyword>
<dbReference type="PANTHER" id="PTHR38340">
    <property type="entry name" value="S-LAYER PROTEIN"/>
    <property type="match status" value="1"/>
</dbReference>
<dbReference type="Pfam" id="PF00353">
    <property type="entry name" value="HemolysinCabind"/>
    <property type="match status" value="6"/>
</dbReference>
<name>A0A2S5CT28_9GAMM</name>
<evidence type="ECO:0000256" key="4">
    <source>
        <dbReference type="ARBA" id="ARBA00022656"/>
    </source>
</evidence>
<evidence type="ECO:0000313" key="11">
    <source>
        <dbReference type="Proteomes" id="UP000237423"/>
    </source>
</evidence>
<dbReference type="InterPro" id="IPR001343">
    <property type="entry name" value="Hemolysn_Ca-bd"/>
</dbReference>
<gene>
    <name evidence="10" type="ORF">AADEFJLK_00924</name>
</gene>
<comment type="subcellular location">
    <subcellularLocation>
        <location evidence="1">Membrane</location>
    </subcellularLocation>
    <subcellularLocation>
        <location evidence="2">Secreted</location>
    </subcellularLocation>
</comment>
<dbReference type="GO" id="GO:0005576">
    <property type="term" value="C:extracellular region"/>
    <property type="evidence" value="ECO:0007669"/>
    <property type="project" value="UniProtKB-SubCell"/>
</dbReference>
<comment type="caution">
    <text evidence="10">The sequence shown here is derived from an EMBL/GenBank/DDBJ whole genome shotgun (WGS) entry which is preliminary data.</text>
</comment>
<keyword evidence="8" id="KW-0472">Membrane</keyword>
<dbReference type="PRINTS" id="PR00313">
    <property type="entry name" value="CABNDNGRPT"/>
</dbReference>
<dbReference type="PANTHER" id="PTHR38340:SF1">
    <property type="entry name" value="S-LAYER PROTEIN"/>
    <property type="match status" value="1"/>
</dbReference>
<evidence type="ECO:0000259" key="9">
    <source>
        <dbReference type="Pfam" id="PF06594"/>
    </source>
</evidence>
<dbReference type="Proteomes" id="UP000237423">
    <property type="component" value="Unassembled WGS sequence"/>
</dbReference>
<dbReference type="GO" id="GO:0016020">
    <property type="term" value="C:membrane"/>
    <property type="evidence" value="ECO:0007669"/>
    <property type="project" value="UniProtKB-SubCell"/>
</dbReference>
<sequence>MAIYKGTDGNDTITASEQRDTLEGYGGDDILMGLAGSDRLFGGTGNDWLSGGGSSDSLYGELGDDTLEGGEGSDHLYGGEGADSYVFAKGAGYDTIQSGSADASADTVKFIDVASTDVLRASRDNYQDHYGDFYLLYGNGDLLTIEGYFNAPENRVGQIQFSDSVVWTWDDIQYQVLKGTAYNDDLHGFDGEQHTLSGLDGDDIIYGANLADTLSGDAGSDYLSGEGGDDVLSGGLGNDGLKGGDGADIFLFAKGDGYDTIQIEYYYENNHDIVKFTNVASTELAGVKQGSYGELLLSYGDGDHLHIDKYFYGSAYRIGEIHFSDGVVWTWENIYLQALHATEGDDYLTGLENSENTLAGLAGNDKLTGGSLADHLDGGSGYDTLYGNAGDDSLSGGLSGDVLWGGDGDDTLSGDGGNDVLYGERGNDILSGGNGKDTYLFSIGAGQDLINNYHADNKADTIRFDNVGLADVTAINRSGDDLIIHYGTDDQLTVSGQFGGGDYQVDRFSFMNYFNGPGPRHIVVDNIIVGGDGDDNLVGTDANDLLVGQAGADSLTGGEGNDVYFVDNSADSVTEAELQGSDTVVSSVTYTLTGFTEKLTLLSGAADATGNALNNVLLGNAGANTLAGAEGNDTLIGGEGADTLIGGLGKDTLLLNESASATDTVKIGVTDSLLGAFDTIQGFRLGEDKLDLYGSLIAADANSVDGVNVGHIQSHAIKNGIISFDNTDSFHHALSPYFTSVASMLEYLQLNLNNGETVAFEAPNYSSYVFQDHGAEDTVVQLTGVLASRLVTDGTAEYGIWLS</sequence>
<evidence type="ECO:0000256" key="8">
    <source>
        <dbReference type="ARBA" id="ARBA00023136"/>
    </source>
</evidence>
<dbReference type="AlphaFoldDB" id="A0A2S5CT28"/>
<dbReference type="PRINTS" id="PR01488">
    <property type="entry name" value="RTXTOXINA"/>
</dbReference>
<dbReference type="InterPro" id="IPR050557">
    <property type="entry name" value="RTX_toxin/Mannuronan_C5-epim"/>
</dbReference>
<dbReference type="RefSeq" id="WP_170065030.1">
    <property type="nucleotide sequence ID" value="NZ_CP022129.1"/>
</dbReference>
<protein>
    <submittedName>
        <fullName evidence="10">Calcium-binding protein</fullName>
    </submittedName>
</protein>
<dbReference type="Pfam" id="PF06594">
    <property type="entry name" value="HCBP_related"/>
    <property type="match status" value="3"/>
</dbReference>
<evidence type="ECO:0000256" key="6">
    <source>
        <dbReference type="ARBA" id="ARBA00022837"/>
    </source>
</evidence>
<dbReference type="PROSITE" id="PS00330">
    <property type="entry name" value="HEMOLYSIN_CALCIUM"/>
    <property type="match status" value="7"/>
</dbReference>
<dbReference type="Gene3D" id="2.150.10.10">
    <property type="entry name" value="Serralysin-like metalloprotease, C-terminal"/>
    <property type="match status" value="7"/>
</dbReference>
<dbReference type="GO" id="GO:0005509">
    <property type="term" value="F:calcium ion binding"/>
    <property type="evidence" value="ECO:0007669"/>
    <property type="project" value="InterPro"/>
</dbReference>
<dbReference type="GO" id="GO:0090729">
    <property type="term" value="F:toxin activity"/>
    <property type="evidence" value="ECO:0007669"/>
    <property type="project" value="UniProtKB-KW"/>
</dbReference>
<evidence type="ECO:0000256" key="2">
    <source>
        <dbReference type="ARBA" id="ARBA00004613"/>
    </source>
</evidence>
<keyword evidence="7" id="KW-0843">Virulence</keyword>
<accession>A0A2S5CT28</accession>
<evidence type="ECO:0000256" key="7">
    <source>
        <dbReference type="ARBA" id="ARBA00023026"/>
    </source>
</evidence>
<keyword evidence="5" id="KW-0677">Repeat</keyword>
<feature type="domain" description="Haemolysin-type calcium binding-related" evidence="9">
    <location>
        <begin position="297"/>
        <end position="332"/>
    </location>
</feature>
<evidence type="ECO:0000256" key="3">
    <source>
        <dbReference type="ARBA" id="ARBA00022525"/>
    </source>
</evidence>
<dbReference type="SUPFAM" id="SSF51120">
    <property type="entry name" value="beta-Roll"/>
    <property type="match status" value="4"/>
</dbReference>
<keyword evidence="6" id="KW-0106">Calcium</keyword>
<evidence type="ECO:0000313" key="10">
    <source>
        <dbReference type="EMBL" id="POZ53882.1"/>
    </source>
</evidence>
<proteinExistence type="predicted"/>
<dbReference type="InterPro" id="IPR018511">
    <property type="entry name" value="Hemolysin-typ_Ca-bd_CS"/>
</dbReference>
<evidence type="ECO:0000256" key="1">
    <source>
        <dbReference type="ARBA" id="ARBA00004370"/>
    </source>
</evidence>
<organism evidence="10 11">
    <name type="scientific">Methylovulum psychrotolerans</name>
    <dbReference type="NCBI Taxonomy" id="1704499"/>
    <lineage>
        <taxon>Bacteria</taxon>
        <taxon>Pseudomonadati</taxon>
        <taxon>Pseudomonadota</taxon>
        <taxon>Gammaproteobacteria</taxon>
        <taxon>Methylococcales</taxon>
        <taxon>Methylococcaceae</taxon>
        <taxon>Methylovulum</taxon>
    </lineage>
</organism>
<dbReference type="InterPro" id="IPR010566">
    <property type="entry name" value="Haemolys_ca-bd"/>
</dbReference>
<dbReference type="InterPro" id="IPR011049">
    <property type="entry name" value="Serralysin-like_metalloprot_C"/>
</dbReference>
<dbReference type="InterPro" id="IPR003995">
    <property type="entry name" value="RTX_toxin_determinant-A"/>
</dbReference>
<reference evidence="10 11" key="1">
    <citation type="submission" date="2017-11" db="EMBL/GenBank/DDBJ databases">
        <title>Draft Genome Sequence of Methylobacter psychrotolerans Sph1T, an Obligate Methanotroph from Low-Temperature Environments.</title>
        <authorList>
            <person name="Oshkin I.Y."/>
            <person name="Miroshnikov K."/>
            <person name="Belova S.E."/>
            <person name="Korzhenkov A."/>
            <person name="Toshchakov S.V."/>
            <person name="Dedysh S.N."/>
        </authorList>
    </citation>
    <scope>NUCLEOTIDE SEQUENCE [LARGE SCALE GENOMIC DNA]</scope>
    <source>
        <strain evidence="10 11">Sph1</strain>
    </source>
</reference>